<feature type="chain" id="PRO_5003617823" description="Nuclear pore complex protein" evidence="1">
    <location>
        <begin position="19"/>
        <end position="616"/>
    </location>
</feature>
<evidence type="ECO:0000313" key="2">
    <source>
        <dbReference type="EMBL" id="EHY65499.1"/>
    </source>
</evidence>
<gene>
    <name evidence="2" type="ORF">NERG_01106</name>
</gene>
<evidence type="ECO:0000256" key="1">
    <source>
        <dbReference type="SAM" id="SignalP"/>
    </source>
</evidence>
<evidence type="ECO:0008006" key="3">
    <source>
        <dbReference type="Google" id="ProtNLM"/>
    </source>
</evidence>
<dbReference type="HOGENOM" id="CLU_443500_0_0_1"/>
<dbReference type="Proteomes" id="UP000005622">
    <property type="component" value="Unassembled WGS sequence"/>
</dbReference>
<organism evidence="2">
    <name type="scientific">Nematocida ausubeli (strain ATCC PRA-371 / ERTm2)</name>
    <name type="common">Nematode killer fungus</name>
    <dbReference type="NCBI Taxonomy" id="1913371"/>
    <lineage>
        <taxon>Eukaryota</taxon>
        <taxon>Fungi</taxon>
        <taxon>Fungi incertae sedis</taxon>
        <taxon>Microsporidia</taxon>
        <taxon>Nematocida</taxon>
    </lineage>
</organism>
<keyword evidence="1" id="KW-0732">Signal</keyword>
<proteinExistence type="predicted"/>
<feature type="signal peptide" evidence="1">
    <location>
        <begin position="1"/>
        <end position="18"/>
    </location>
</feature>
<dbReference type="AlphaFoldDB" id="H8ZCV9"/>
<protein>
    <recommendedName>
        <fullName evidence="3">Nuclear pore complex protein</fullName>
    </recommendedName>
</protein>
<dbReference type="EMBL" id="JH604635">
    <property type="protein sequence ID" value="EHY65499.1"/>
    <property type="molecule type" value="Genomic_DNA"/>
</dbReference>
<accession>H8ZCV9</accession>
<name>H8ZCV9_NEMA1</name>
<sequence length="616" mass="71061">MWMQGCVFFQMHFHLASCKLPYPHALYISIAYALGTLTDLFSFRFCAVYCISGAFNRIFEIKIFCNKYICFQCFIRMQKNVMTLERIACSSNNNTLTSIKSSQNPYILTNEKNTAIVQDIFNSFGKCSVAECPLNSSMPHAISLYSNILFCIAQGHANRPSLNYSGSFSSICNFEKSILFAIQIDRNFKPTCIGRIDVRCEQEIESITYMIYIDRSFQTKISTADYYHILDMLLCRKEYERFFIIYAQLEERSLGIYKLALLASLYIKNEKTTKILAHLIRDLGLSGKIDADISSPEIVDKRFRNLVEEAAEDSAIPDLPAEDKEILFYTIKNWHSNKHKEFYWTISLQKWSSSKGAEGASEAMIDKCIQLKKYEEGWFVYKESTLYPILPLRMFRISRKALSLVIHAINNCNTNMWVERYLEIATIITRMSIDNAQKVRNTFSSLLRLKNYSHISCIARLIIKQYPDNMLNDNQTLCSIFEDIFEIFRINKQGIINSGEDPCLPELALNAYSLYSIWRKKNSRGVLLSLFWGRSKEAIAVYNAILQIAIIIENKPQIVTLCKNIWEDSLAISEDLSNTLMHVHNIYSTCNCLEEETNVHSRGYLMHVLDLLSSAQ</sequence>
<reference evidence="2" key="1">
    <citation type="submission" date="2011-03" db="EMBL/GenBank/DDBJ databases">
        <title>The Genome Sequence of Nematocida sp1 strain ERTm2.</title>
        <authorList>
            <consortium name="The Broad Institute Genome Sequencing Platform"/>
            <consortium name="The Broad Institute Genome Sequencing Center for Infectious Disease"/>
            <person name="Cuomo C."/>
            <person name="Troemel E."/>
            <person name="Young S.K."/>
            <person name="Zeng Q."/>
            <person name="Gargeya S."/>
            <person name="Fitzgerald M."/>
            <person name="Haas B."/>
            <person name="Abouelleil A."/>
            <person name="Alvarado L."/>
            <person name="Arachchi H.M."/>
            <person name="Berlin A."/>
            <person name="Brown A."/>
            <person name="Chapman S.B."/>
            <person name="Chen Z."/>
            <person name="Dunbar C."/>
            <person name="Freedman E."/>
            <person name="Gearin G."/>
            <person name="Gellesch M."/>
            <person name="Goldberg J."/>
            <person name="Griggs A."/>
            <person name="Gujja S."/>
            <person name="Heilman E.R."/>
            <person name="Heiman D."/>
            <person name="Howarth C."/>
            <person name="Larson L."/>
            <person name="Lui A."/>
            <person name="MacDonald P.J.P."/>
            <person name="Mehta T."/>
            <person name="Montmayeur A."/>
            <person name="Murphy C."/>
            <person name="Neiman D."/>
            <person name="Pearson M."/>
            <person name="Priest M."/>
            <person name="Roberts A."/>
            <person name="Saif S."/>
            <person name="Shea T."/>
            <person name="Shenoy N."/>
            <person name="Sisk P."/>
            <person name="Stolte C."/>
            <person name="Sykes S."/>
            <person name="White J."/>
            <person name="Yandava C."/>
            <person name="Wortman J."/>
            <person name="Nusbaum C."/>
            <person name="Birren B."/>
        </authorList>
    </citation>
    <scope>NUCLEOTIDE SEQUENCE</scope>
    <source>
        <strain evidence="2">ERTm2</strain>
    </source>
</reference>